<dbReference type="Proteomes" id="UP000322927">
    <property type="component" value="Chromosome"/>
</dbReference>
<gene>
    <name evidence="2" type="ORF">DEJ48_07610</name>
</gene>
<reference evidence="2 3" key="1">
    <citation type="submission" date="2018-05" db="EMBL/GenBank/DDBJ databases">
        <title>Streptomyces venezuelae.</title>
        <authorList>
            <person name="Kim W."/>
            <person name="Lee N."/>
            <person name="Cho B.-K."/>
        </authorList>
    </citation>
    <scope>NUCLEOTIDE SEQUENCE [LARGE SCALE GENOMIC DNA]</scope>
    <source>
        <strain evidence="2 3">ATCC 14584</strain>
    </source>
</reference>
<sequence length="63" mass="7130">MSDSLTLAVLTISSVITVMLFVVKGVLDQLPGVFSSWRRAIEAMRHSTSRREDEEEPERLHSD</sequence>
<proteinExistence type="predicted"/>
<name>A0A5P2BU89_STRVZ</name>
<keyword evidence="1" id="KW-0812">Transmembrane</keyword>
<accession>A0A5P2BU89</accession>
<evidence type="ECO:0000313" key="2">
    <source>
        <dbReference type="EMBL" id="QES33278.1"/>
    </source>
</evidence>
<protein>
    <submittedName>
        <fullName evidence="2">Uncharacterized protein</fullName>
    </submittedName>
</protein>
<dbReference type="AlphaFoldDB" id="A0A5P2BU89"/>
<evidence type="ECO:0000256" key="1">
    <source>
        <dbReference type="SAM" id="Phobius"/>
    </source>
</evidence>
<feature type="transmembrane region" description="Helical" evidence="1">
    <location>
        <begin position="6"/>
        <end position="27"/>
    </location>
</feature>
<dbReference type="OrthoDB" id="4335233at2"/>
<dbReference type="EMBL" id="CP029192">
    <property type="protein sequence ID" value="QES33278.1"/>
    <property type="molecule type" value="Genomic_DNA"/>
</dbReference>
<keyword evidence="1" id="KW-1133">Transmembrane helix</keyword>
<organism evidence="2 3">
    <name type="scientific">Streptomyces venezuelae</name>
    <dbReference type="NCBI Taxonomy" id="54571"/>
    <lineage>
        <taxon>Bacteria</taxon>
        <taxon>Bacillati</taxon>
        <taxon>Actinomycetota</taxon>
        <taxon>Actinomycetes</taxon>
        <taxon>Kitasatosporales</taxon>
        <taxon>Streptomycetaceae</taxon>
        <taxon>Streptomyces</taxon>
    </lineage>
</organism>
<keyword evidence="1" id="KW-0472">Membrane</keyword>
<evidence type="ECO:0000313" key="3">
    <source>
        <dbReference type="Proteomes" id="UP000322927"/>
    </source>
</evidence>